<dbReference type="AlphaFoldDB" id="A0AAX3EBR1"/>
<accession>A0AAX3EBR1</accession>
<keyword evidence="1" id="KW-0472">Membrane</keyword>
<proteinExistence type="predicted"/>
<keyword evidence="1" id="KW-1133">Transmembrane helix</keyword>
<dbReference type="GeneID" id="4847919"/>
<gene>
    <name evidence="2" type="ORF">OH143_06050</name>
</gene>
<dbReference type="Proteomes" id="UP001156196">
    <property type="component" value="Chromosome"/>
</dbReference>
<organism evidence="2 3">
    <name type="scientific">Methanoculleus submarinus</name>
    <dbReference type="NCBI Taxonomy" id="204050"/>
    <lineage>
        <taxon>Archaea</taxon>
        <taxon>Methanobacteriati</taxon>
        <taxon>Methanobacteriota</taxon>
        <taxon>Stenosarchaea group</taxon>
        <taxon>Methanomicrobia</taxon>
        <taxon>Methanomicrobiales</taxon>
        <taxon>Methanomicrobiaceae</taxon>
        <taxon>Methanoculleus</taxon>
    </lineage>
</organism>
<evidence type="ECO:0000256" key="1">
    <source>
        <dbReference type="SAM" id="Phobius"/>
    </source>
</evidence>
<dbReference type="KEGG" id="msum:OH143_06050"/>
<reference evidence="2" key="1">
    <citation type="submission" date="2022-10" db="EMBL/GenBank/DDBJ databases">
        <title>Complete genome of Methanoculleus submarinus DSM 15122.</title>
        <authorList>
            <person name="Chen S.-C."/>
            <person name="Lai S.-J."/>
            <person name="You Y.-T."/>
        </authorList>
    </citation>
    <scope>NUCLEOTIDE SEQUENCE</scope>
    <source>
        <strain evidence="2">DSM 15122</strain>
    </source>
</reference>
<evidence type="ECO:0000313" key="2">
    <source>
        <dbReference type="EMBL" id="UYU19653.1"/>
    </source>
</evidence>
<feature type="transmembrane region" description="Helical" evidence="1">
    <location>
        <begin position="37"/>
        <end position="56"/>
    </location>
</feature>
<dbReference type="GeneID" id="76730436"/>
<keyword evidence="1" id="KW-0812">Transmembrane</keyword>
<sequence length="71" mass="8041">MNRKKILTFILAFGTLSLISAISYLVDIWEEGAKSGYARVVFMIGAVLGMIAILVITRIESWITERYNDQE</sequence>
<evidence type="ECO:0000313" key="3">
    <source>
        <dbReference type="Proteomes" id="UP001156196"/>
    </source>
</evidence>
<dbReference type="EMBL" id="CP109831">
    <property type="protein sequence ID" value="UYU19653.1"/>
    <property type="molecule type" value="Genomic_DNA"/>
</dbReference>
<name>A0AAX3EBR1_9EURY</name>
<protein>
    <submittedName>
        <fullName evidence="2">Uncharacterized protein</fullName>
    </submittedName>
</protein>
<dbReference type="RefSeq" id="WP_011845188.1">
    <property type="nucleotide sequence ID" value="NZ_CP109831.1"/>
</dbReference>
<keyword evidence="3" id="KW-1185">Reference proteome</keyword>